<feature type="compositionally biased region" description="Low complexity" evidence="1">
    <location>
        <begin position="57"/>
        <end position="77"/>
    </location>
</feature>
<keyword evidence="3" id="KW-1185">Reference proteome</keyword>
<feature type="compositionally biased region" description="Polar residues" evidence="1">
    <location>
        <begin position="11"/>
        <end position="21"/>
    </location>
</feature>
<dbReference type="EMBL" id="GL883113">
    <property type="protein sequence ID" value="EGG05497.1"/>
    <property type="molecule type" value="Genomic_DNA"/>
</dbReference>
<sequence>MSQAFRAPQGYQGSQAIQRAQPQRRLRATPAFRVPQTSPLFPGSRQPHTRPRPRPRATPAFRAPQGSQAIQQAQPQHRPQENVKSNSVSDDDLPPSHTPFWNPAAPDKGKMRRISGSSDPGELAQRAKSPISYDEFDSNHPSEEDINTEILKDPIQPNSPEKPKST</sequence>
<proteinExistence type="predicted"/>
<gene>
    <name evidence="2" type="ORF">MELLADRAFT_87973</name>
</gene>
<dbReference type="RefSeq" id="XP_007411419.1">
    <property type="nucleotide sequence ID" value="XM_007411357.1"/>
</dbReference>
<evidence type="ECO:0000313" key="3">
    <source>
        <dbReference type="Proteomes" id="UP000001072"/>
    </source>
</evidence>
<protein>
    <submittedName>
        <fullName evidence="2">Uncharacterized protein</fullName>
    </submittedName>
</protein>
<dbReference type="Proteomes" id="UP000001072">
    <property type="component" value="Unassembled WGS sequence"/>
</dbReference>
<evidence type="ECO:0000313" key="2">
    <source>
        <dbReference type="EMBL" id="EGG05497.1"/>
    </source>
</evidence>
<name>F4RQK9_MELLP</name>
<feature type="region of interest" description="Disordered" evidence="1">
    <location>
        <begin position="1"/>
        <end position="166"/>
    </location>
</feature>
<dbReference type="VEuPathDB" id="FungiDB:MELLADRAFT_87973"/>
<dbReference type="HOGENOM" id="CLU_1713688_0_0_1"/>
<dbReference type="InParanoid" id="F4RQK9"/>
<dbReference type="AlphaFoldDB" id="F4RQK9"/>
<dbReference type="GeneID" id="18934722"/>
<reference evidence="3" key="1">
    <citation type="journal article" date="2011" name="Proc. Natl. Acad. Sci. U.S.A.">
        <title>Obligate biotrophy features unraveled by the genomic analysis of rust fungi.</title>
        <authorList>
            <person name="Duplessis S."/>
            <person name="Cuomo C.A."/>
            <person name="Lin Y.-C."/>
            <person name="Aerts A."/>
            <person name="Tisserant E."/>
            <person name="Veneault-Fourrey C."/>
            <person name="Joly D.L."/>
            <person name="Hacquard S."/>
            <person name="Amselem J."/>
            <person name="Cantarel B.L."/>
            <person name="Chiu R."/>
            <person name="Coutinho P.M."/>
            <person name="Feau N."/>
            <person name="Field M."/>
            <person name="Frey P."/>
            <person name="Gelhaye E."/>
            <person name="Goldberg J."/>
            <person name="Grabherr M.G."/>
            <person name="Kodira C.D."/>
            <person name="Kohler A."/>
            <person name="Kuees U."/>
            <person name="Lindquist E.A."/>
            <person name="Lucas S.M."/>
            <person name="Mago R."/>
            <person name="Mauceli E."/>
            <person name="Morin E."/>
            <person name="Murat C."/>
            <person name="Pangilinan J.L."/>
            <person name="Park R."/>
            <person name="Pearson M."/>
            <person name="Quesneville H."/>
            <person name="Rouhier N."/>
            <person name="Sakthikumar S."/>
            <person name="Salamov A.A."/>
            <person name="Schmutz J."/>
            <person name="Selles B."/>
            <person name="Shapiro H."/>
            <person name="Tanguay P."/>
            <person name="Tuskan G.A."/>
            <person name="Henrissat B."/>
            <person name="Van de Peer Y."/>
            <person name="Rouze P."/>
            <person name="Ellis J.G."/>
            <person name="Dodds P.N."/>
            <person name="Schein J.E."/>
            <person name="Zhong S."/>
            <person name="Hamelin R.C."/>
            <person name="Grigoriev I.V."/>
            <person name="Szabo L.J."/>
            <person name="Martin F."/>
        </authorList>
    </citation>
    <scope>NUCLEOTIDE SEQUENCE [LARGE SCALE GENOMIC DNA]</scope>
    <source>
        <strain evidence="3">98AG31 / pathotype 3-4-7</strain>
    </source>
</reference>
<evidence type="ECO:0000256" key="1">
    <source>
        <dbReference type="SAM" id="MobiDB-lite"/>
    </source>
</evidence>
<organism evidence="3">
    <name type="scientific">Melampsora larici-populina (strain 98AG31 / pathotype 3-4-7)</name>
    <name type="common">Poplar leaf rust fungus</name>
    <dbReference type="NCBI Taxonomy" id="747676"/>
    <lineage>
        <taxon>Eukaryota</taxon>
        <taxon>Fungi</taxon>
        <taxon>Dikarya</taxon>
        <taxon>Basidiomycota</taxon>
        <taxon>Pucciniomycotina</taxon>
        <taxon>Pucciniomycetes</taxon>
        <taxon>Pucciniales</taxon>
        <taxon>Melampsoraceae</taxon>
        <taxon>Melampsora</taxon>
    </lineage>
</organism>
<dbReference type="KEGG" id="mlr:MELLADRAFT_87973"/>
<accession>F4RQK9</accession>